<organism evidence="1 2">
    <name type="scientific">Candidatus Hakubella thermalkaliphila</name>
    <dbReference type="NCBI Taxonomy" id="2754717"/>
    <lineage>
        <taxon>Bacteria</taxon>
        <taxon>Bacillati</taxon>
        <taxon>Actinomycetota</taxon>
        <taxon>Actinomycetota incertae sedis</taxon>
        <taxon>Candidatus Hakubellales</taxon>
        <taxon>Candidatus Hakubellaceae</taxon>
        <taxon>Candidatus Hakubella</taxon>
    </lineage>
</organism>
<dbReference type="RefSeq" id="WP_176238373.1">
    <property type="nucleotide sequence ID" value="NZ_BLRZ01000429.1"/>
</dbReference>
<reference evidence="1 2" key="1">
    <citation type="journal article" date="2020" name="Front. Microbiol.">
        <title>Single-cell genomics of novel Actinobacteria with the Wood-Ljungdahl pathway discovered in a serpentinizing system.</title>
        <authorList>
            <person name="Merino N."/>
            <person name="Kawai M."/>
            <person name="Boyd E.S."/>
            <person name="Colman D.R."/>
            <person name="McGlynn S.E."/>
            <person name="Nealson K.H."/>
            <person name="Kurokawa K."/>
            <person name="Hongoh Y."/>
        </authorList>
    </citation>
    <scope>NUCLEOTIDE SEQUENCE [LARGE SCALE GENOMIC DNA]</scope>
    <source>
        <strain evidence="1 2">S34</strain>
    </source>
</reference>
<accession>A0A6V8PFV5</accession>
<keyword evidence="2" id="KW-1185">Reference proteome</keyword>
<evidence type="ECO:0000313" key="2">
    <source>
        <dbReference type="Proteomes" id="UP000588083"/>
    </source>
</evidence>
<dbReference type="AlphaFoldDB" id="A0A6V8PFV5"/>
<gene>
    <name evidence="1" type="ORF">HKBW3S34_02510</name>
</gene>
<proteinExistence type="predicted"/>
<sequence>METTLYNQKMLMDTSSVLLGNLSIDEISLTPVNISKFERLDEWGHIIFHLEDPWKQSQPKVGRKLVLPEQLTNPLYGREELDQRLREMATAAPSIEQVWEITKRLPSLSKLLSEERDNE</sequence>
<dbReference type="EMBL" id="BLRZ01000429">
    <property type="protein sequence ID" value="GFP31589.1"/>
    <property type="molecule type" value="Genomic_DNA"/>
</dbReference>
<protein>
    <submittedName>
        <fullName evidence="1">Uncharacterized protein</fullName>
    </submittedName>
</protein>
<evidence type="ECO:0000313" key="1">
    <source>
        <dbReference type="EMBL" id="GFP31589.1"/>
    </source>
</evidence>
<name>A0A6V8PFV5_9ACTN</name>
<dbReference type="Proteomes" id="UP000588083">
    <property type="component" value="Unassembled WGS sequence"/>
</dbReference>
<comment type="caution">
    <text evidence="1">The sequence shown here is derived from an EMBL/GenBank/DDBJ whole genome shotgun (WGS) entry which is preliminary data.</text>
</comment>